<dbReference type="InterPro" id="IPR002100">
    <property type="entry name" value="TF_MADSbox"/>
</dbReference>
<dbReference type="PROSITE" id="PS50066">
    <property type="entry name" value="MADS_BOX_2"/>
    <property type="match status" value="1"/>
</dbReference>
<protein>
    <recommendedName>
        <fullName evidence="7">MADS-box domain-containing protein</fullName>
    </recommendedName>
</protein>
<reference evidence="8" key="2">
    <citation type="submission" date="2019-01" db="UniProtKB">
        <authorList>
            <consortium name="EnsemblPlants"/>
        </authorList>
    </citation>
    <scope>IDENTIFICATION</scope>
    <source>
        <strain evidence="8">cv. Heinz 1706</strain>
    </source>
</reference>
<dbReference type="Pfam" id="PF00319">
    <property type="entry name" value="SRF-TF"/>
    <property type="match status" value="1"/>
</dbReference>
<evidence type="ECO:0000259" key="7">
    <source>
        <dbReference type="PROSITE" id="PS50066"/>
    </source>
</evidence>
<keyword evidence="9" id="KW-1185">Reference proteome</keyword>
<dbReference type="GO" id="GO:0046983">
    <property type="term" value="F:protein dimerization activity"/>
    <property type="evidence" value="ECO:0007669"/>
    <property type="project" value="InterPro"/>
</dbReference>
<evidence type="ECO:0000256" key="3">
    <source>
        <dbReference type="ARBA" id="ARBA00023125"/>
    </source>
</evidence>
<name>A0A3Q7EFF4_SOLLC</name>
<keyword evidence="6" id="KW-0175">Coiled coil</keyword>
<sequence>MRRPNHRRRIQTARMQNQTSRQAVFSIRRFGLFKKASELYSLCSADVSIVVYSPRNKLYSFWHPFSKSIVERFVEEDLTPGTNDPNPIIIALQNANINRNVNTLERELAKDNLSFSGLKNLCEALEAADEEVERVVSQLLEADES</sequence>
<dbReference type="PANTHER" id="PTHR11945">
    <property type="entry name" value="MADS BOX PROTEIN"/>
    <property type="match status" value="1"/>
</dbReference>
<evidence type="ECO:0000313" key="8">
    <source>
        <dbReference type="EnsemblPlants" id="Solyc01g060286.1.1"/>
    </source>
</evidence>
<dbReference type="Proteomes" id="UP000004994">
    <property type="component" value="Chromosome 1"/>
</dbReference>
<dbReference type="SUPFAM" id="SSF55455">
    <property type="entry name" value="SRF-like"/>
    <property type="match status" value="1"/>
</dbReference>
<keyword evidence="4" id="KW-0804">Transcription</keyword>
<evidence type="ECO:0000313" key="9">
    <source>
        <dbReference type="Proteomes" id="UP000004994"/>
    </source>
</evidence>
<dbReference type="Gene3D" id="3.40.1810.10">
    <property type="entry name" value="Transcription factor, MADS-box"/>
    <property type="match status" value="1"/>
</dbReference>
<keyword evidence="5" id="KW-0539">Nucleus</keyword>
<keyword evidence="3" id="KW-0238">DNA-binding</keyword>
<dbReference type="GO" id="GO:0005634">
    <property type="term" value="C:nucleus"/>
    <property type="evidence" value="ECO:0007669"/>
    <property type="project" value="UniProtKB-SubCell"/>
</dbReference>
<proteinExistence type="predicted"/>
<evidence type="ECO:0000256" key="2">
    <source>
        <dbReference type="ARBA" id="ARBA00023015"/>
    </source>
</evidence>
<dbReference type="PANTHER" id="PTHR11945:SF752">
    <property type="entry name" value="MADS-BOX DOMAIN-CONTAINING PROTEIN"/>
    <property type="match status" value="1"/>
</dbReference>
<feature type="domain" description="MADS-box" evidence="7">
    <location>
        <begin position="5"/>
        <end position="65"/>
    </location>
</feature>
<evidence type="ECO:0000256" key="5">
    <source>
        <dbReference type="ARBA" id="ARBA00023242"/>
    </source>
</evidence>
<dbReference type="Gramene" id="Solyc01g060286.1.1">
    <property type="protein sequence ID" value="Solyc01g060286.1.1"/>
    <property type="gene ID" value="Solyc01g060286.1"/>
</dbReference>
<dbReference type="SMART" id="SM00432">
    <property type="entry name" value="MADS"/>
    <property type="match status" value="1"/>
</dbReference>
<keyword evidence="2" id="KW-0805">Transcription regulation</keyword>
<dbReference type="STRING" id="4081.A0A3Q7EFF4"/>
<dbReference type="GO" id="GO:0000981">
    <property type="term" value="F:DNA-binding transcription factor activity, RNA polymerase II-specific"/>
    <property type="evidence" value="ECO:0000318"/>
    <property type="project" value="GO_Central"/>
</dbReference>
<dbReference type="GO" id="GO:0000978">
    <property type="term" value="F:RNA polymerase II cis-regulatory region sequence-specific DNA binding"/>
    <property type="evidence" value="ECO:0000318"/>
    <property type="project" value="GO_Central"/>
</dbReference>
<evidence type="ECO:0000256" key="4">
    <source>
        <dbReference type="ARBA" id="ARBA00023163"/>
    </source>
</evidence>
<feature type="coiled-coil region" evidence="6">
    <location>
        <begin position="94"/>
        <end position="145"/>
    </location>
</feature>
<accession>A0A3Q7EFF4</accession>
<dbReference type="InParanoid" id="A0A3Q7EFF4"/>
<evidence type="ECO:0000256" key="1">
    <source>
        <dbReference type="ARBA" id="ARBA00004123"/>
    </source>
</evidence>
<dbReference type="EnsemblPlants" id="Solyc01g060286.1.1">
    <property type="protein sequence ID" value="Solyc01g060286.1.1"/>
    <property type="gene ID" value="Solyc01g060286.1"/>
</dbReference>
<dbReference type="GO" id="GO:0006357">
    <property type="term" value="P:regulation of transcription by RNA polymerase II"/>
    <property type="evidence" value="ECO:0000318"/>
    <property type="project" value="GO_Central"/>
</dbReference>
<organism evidence="8">
    <name type="scientific">Solanum lycopersicum</name>
    <name type="common">Tomato</name>
    <name type="synonym">Lycopersicon esculentum</name>
    <dbReference type="NCBI Taxonomy" id="4081"/>
    <lineage>
        <taxon>Eukaryota</taxon>
        <taxon>Viridiplantae</taxon>
        <taxon>Streptophyta</taxon>
        <taxon>Embryophyta</taxon>
        <taxon>Tracheophyta</taxon>
        <taxon>Spermatophyta</taxon>
        <taxon>Magnoliopsida</taxon>
        <taxon>eudicotyledons</taxon>
        <taxon>Gunneridae</taxon>
        <taxon>Pentapetalae</taxon>
        <taxon>asterids</taxon>
        <taxon>lamiids</taxon>
        <taxon>Solanales</taxon>
        <taxon>Solanaceae</taxon>
        <taxon>Solanoideae</taxon>
        <taxon>Solaneae</taxon>
        <taxon>Solanum</taxon>
        <taxon>Solanum subgen. Lycopersicon</taxon>
    </lineage>
</organism>
<dbReference type="PRINTS" id="PR00404">
    <property type="entry name" value="MADSDOMAIN"/>
</dbReference>
<dbReference type="InterPro" id="IPR036879">
    <property type="entry name" value="TF_MADSbox_sf"/>
</dbReference>
<reference evidence="8" key="1">
    <citation type="journal article" date="2012" name="Nature">
        <title>The tomato genome sequence provides insights into fleshy fruit evolution.</title>
        <authorList>
            <consortium name="Tomato Genome Consortium"/>
        </authorList>
    </citation>
    <scope>NUCLEOTIDE SEQUENCE [LARGE SCALE GENOMIC DNA]</scope>
    <source>
        <strain evidence="8">cv. Heinz 1706</strain>
    </source>
</reference>
<evidence type="ECO:0000256" key="6">
    <source>
        <dbReference type="SAM" id="Coils"/>
    </source>
</evidence>
<comment type="subcellular location">
    <subcellularLocation>
        <location evidence="1">Nucleus</location>
    </subcellularLocation>
</comment>
<dbReference type="AlphaFoldDB" id="A0A3Q7EFF4"/>